<dbReference type="STRING" id="576117.SAMN04488138_1472"/>
<dbReference type="AlphaFoldDB" id="A0A1I3XD89"/>
<accession>A0A1I3XD89</accession>
<dbReference type="Proteomes" id="UP000183299">
    <property type="component" value="Unassembled WGS sequence"/>
</dbReference>
<dbReference type="EMBL" id="FORY01000047">
    <property type="protein sequence ID" value="SFK17016.1"/>
    <property type="molecule type" value="Genomic_DNA"/>
</dbReference>
<evidence type="ECO:0000256" key="1">
    <source>
        <dbReference type="SAM" id="Phobius"/>
    </source>
</evidence>
<keyword evidence="3" id="KW-1185">Reference proteome</keyword>
<keyword evidence="1" id="KW-0472">Membrane</keyword>
<evidence type="ECO:0000313" key="3">
    <source>
        <dbReference type="Proteomes" id="UP000183299"/>
    </source>
</evidence>
<gene>
    <name evidence="2" type="ORF">SAMN04488138_1472</name>
</gene>
<organism evidence="2 3">
    <name type="scientific">Celeribacter halophilus</name>
    <dbReference type="NCBI Taxonomy" id="576117"/>
    <lineage>
        <taxon>Bacteria</taxon>
        <taxon>Pseudomonadati</taxon>
        <taxon>Pseudomonadota</taxon>
        <taxon>Alphaproteobacteria</taxon>
        <taxon>Rhodobacterales</taxon>
        <taxon>Roseobacteraceae</taxon>
        <taxon>Celeribacter</taxon>
    </lineage>
</organism>
<evidence type="ECO:0000313" key="2">
    <source>
        <dbReference type="EMBL" id="SFK17016.1"/>
    </source>
</evidence>
<protein>
    <submittedName>
        <fullName evidence="2">Uncharacterized protein</fullName>
    </submittedName>
</protein>
<keyword evidence="1" id="KW-1133">Transmembrane helix</keyword>
<reference evidence="2 3" key="1">
    <citation type="submission" date="2016-10" db="EMBL/GenBank/DDBJ databases">
        <authorList>
            <person name="de Groot N.N."/>
        </authorList>
    </citation>
    <scope>NUCLEOTIDE SEQUENCE [LARGE SCALE GENOMIC DNA]</scope>
    <source>
        <strain evidence="2 3">CGMCC 1.8891</strain>
    </source>
</reference>
<sequence length="255" mass="27203">MTLCRPNPDLRAALKSQHPICKQFLPDGTYTRLAIDAGDVLDIRVEADQSLLVRFLPCESLSSDSCVAPVSAAGEIRPREAPNGFLVISPKSLQASGLLSLSGRISLGRDLASGGRPDFLWGGTYEIREQNWLTRILGRRSVTLERGELIPGSAVEIVSNNLPSTTSNGHFFPAIIDDQMVLKVVALSGGGDGAIRVSVSGADPFTIDPDWIDSVIANPVFLALAFLLGILLNALQLASTILRAPSATDAERSQD</sequence>
<proteinExistence type="predicted"/>
<feature type="transmembrane region" description="Helical" evidence="1">
    <location>
        <begin position="215"/>
        <end position="235"/>
    </location>
</feature>
<keyword evidence="1" id="KW-0812">Transmembrane</keyword>
<name>A0A1I3XD89_9RHOB</name>